<sequence>MVFSFVNLLLLTSCSSFKEDSTSTSSEITLPPAYFVSPIKVVQSDKYTEGVVLDNDGNLYFSQTQAGTITVLTPDGIQRIWAKVPGANGHKIMPDGTHIIAAKNSVVQLDADGKLLKVVAKEFDGKPLQYPNDITINPEEGGFYFTDSGNSNPQIPNGAVYYVDTVGKINSVVTGLAFANGILLTHDRQRLFVAESNRNRILVYDLISPGKVGAQKVFAELPVKQRDQIDNKPDGICQDAVGNLYVAHYGMGQVEVLNPEGRLIRRYSSGNLTTSNCAFAGLKYDQLFVTGGIKAESGFGGIFRLNLGEPGLDISGSSGTFMEH</sequence>
<dbReference type="PRINTS" id="PR01790">
    <property type="entry name" value="SMP30FAMILY"/>
</dbReference>
<dbReference type="PANTHER" id="PTHR47572">
    <property type="entry name" value="LIPOPROTEIN-RELATED"/>
    <property type="match status" value="1"/>
</dbReference>
<comment type="caution">
    <text evidence="4">The sequence shown here is derived from an EMBL/GenBank/DDBJ whole genome shotgun (WGS) entry which is preliminary data.</text>
</comment>
<dbReference type="InterPro" id="IPR051262">
    <property type="entry name" value="SMP-30/CGR1_Lactonase"/>
</dbReference>
<dbReference type="InterPro" id="IPR011042">
    <property type="entry name" value="6-blade_b-propeller_TolB-like"/>
</dbReference>
<dbReference type="Gene3D" id="2.120.10.30">
    <property type="entry name" value="TolB, C-terminal domain"/>
    <property type="match status" value="1"/>
</dbReference>
<dbReference type="EMBL" id="JACJRF010000011">
    <property type="protein sequence ID" value="MBD2344329.1"/>
    <property type="molecule type" value="Genomic_DNA"/>
</dbReference>
<keyword evidence="2" id="KW-0378">Hydrolase</keyword>
<evidence type="ECO:0000256" key="1">
    <source>
        <dbReference type="ARBA" id="ARBA00008853"/>
    </source>
</evidence>
<evidence type="ECO:0000313" key="4">
    <source>
        <dbReference type="EMBL" id="MBD2344329.1"/>
    </source>
</evidence>
<dbReference type="Pfam" id="PF08450">
    <property type="entry name" value="SGL"/>
    <property type="match status" value="1"/>
</dbReference>
<dbReference type="InterPro" id="IPR005511">
    <property type="entry name" value="SMP-30"/>
</dbReference>
<evidence type="ECO:0000259" key="3">
    <source>
        <dbReference type="Pfam" id="PF08450"/>
    </source>
</evidence>
<name>A0ABR8CN59_9NOST</name>
<feature type="domain" description="SMP-30/Gluconolactonase/LRE-like region" evidence="3">
    <location>
        <begin position="48"/>
        <end position="290"/>
    </location>
</feature>
<dbReference type="InterPro" id="IPR013658">
    <property type="entry name" value="SGL"/>
</dbReference>
<protein>
    <submittedName>
        <fullName evidence="4">SMP-30/gluconolactonase/LRE family protein</fullName>
    </submittedName>
</protein>
<proteinExistence type="inferred from homology"/>
<comment type="similarity">
    <text evidence="1">Belongs to the SMP-30/CGR1 family.</text>
</comment>
<keyword evidence="5" id="KW-1185">Reference proteome</keyword>
<evidence type="ECO:0000313" key="5">
    <source>
        <dbReference type="Proteomes" id="UP000607281"/>
    </source>
</evidence>
<evidence type="ECO:0000256" key="2">
    <source>
        <dbReference type="ARBA" id="ARBA00022801"/>
    </source>
</evidence>
<reference evidence="4 5" key="1">
    <citation type="journal article" date="2020" name="ISME J.">
        <title>Comparative genomics reveals insights into cyanobacterial evolution and habitat adaptation.</title>
        <authorList>
            <person name="Chen M.Y."/>
            <person name="Teng W.K."/>
            <person name="Zhao L."/>
            <person name="Hu C.X."/>
            <person name="Zhou Y.K."/>
            <person name="Han B.P."/>
            <person name="Song L.R."/>
            <person name="Shu W.S."/>
        </authorList>
    </citation>
    <scope>NUCLEOTIDE SEQUENCE [LARGE SCALE GENOMIC DNA]</scope>
    <source>
        <strain evidence="4 5">FACHB-260</strain>
    </source>
</reference>
<organism evidence="4 5">
    <name type="scientific">Anabaena subtropica FACHB-260</name>
    <dbReference type="NCBI Taxonomy" id="2692884"/>
    <lineage>
        <taxon>Bacteria</taxon>
        <taxon>Bacillati</taxon>
        <taxon>Cyanobacteriota</taxon>
        <taxon>Cyanophyceae</taxon>
        <taxon>Nostocales</taxon>
        <taxon>Nostocaceae</taxon>
        <taxon>Anabaena</taxon>
    </lineage>
</organism>
<accession>A0ABR8CN59</accession>
<dbReference type="PANTHER" id="PTHR47572:SF4">
    <property type="entry name" value="LACTONASE DRP35"/>
    <property type="match status" value="1"/>
</dbReference>
<dbReference type="SUPFAM" id="SSF63829">
    <property type="entry name" value="Calcium-dependent phosphotriesterase"/>
    <property type="match status" value="1"/>
</dbReference>
<dbReference type="Proteomes" id="UP000607281">
    <property type="component" value="Unassembled WGS sequence"/>
</dbReference>
<gene>
    <name evidence="4" type="ORF">H6G18_09230</name>
</gene>